<protein>
    <submittedName>
        <fullName evidence="2">High-affinity K+ transport system ATPase subunit B</fullName>
    </submittedName>
</protein>
<evidence type="ECO:0000313" key="2">
    <source>
        <dbReference type="EMBL" id="MBB6259779.1"/>
    </source>
</evidence>
<dbReference type="Proteomes" id="UP000555393">
    <property type="component" value="Unassembled WGS sequence"/>
</dbReference>
<accession>A0A841LVW7</accession>
<keyword evidence="3" id="KW-1185">Reference proteome</keyword>
<dbReference type="PROSITE" id="PS51257">
    <property type="entry name" value="PROKAR_LIPOPROTEIN"/>
    <property type="match status" value="1"/>
</dbReference>
<keyword evidence="1" id="KW-1133">Transmembrane helix</keyword>
<reference evidence="2 3" key="1">
    <citation type="submission" date="2020-08" db="EMBL/GenBank/DDBJ databases">
        <title>Genomic Encyclopedia of Type Strains, Phase IV (KMG-IV): sequencing the most valuable type-strain genomes for metagenomic binning, comparative biology and taxonomic classification.</title>
        <authorList>
            <person name="Goeker M."/>
        </authorList>
    </citation>
    <scope>NUCLEOTIDE SEQUENCE [LARGE SCALE GENOMIC DNA]</scope>
    <source>
        <strain evidence="2 3">DSM 22336</strain>
    </source>
</reference>
<dbReference type="AlphaFoldDB" id="A0A841LVW7"/>
<keyword evidence="1" id="KW-0472">Membrane</keyword>
<name>A0A841LVW7_9HYPH</name>
<organism evidence="2 3">
    <name type="scientific">Paenochrobactrum gallinarii</name>
    <dbReference type="NCBI Taxonomy" id="643673"/>
    <lineage>
        <taxon>Bacteria</taxon>
        <taxon>Pseudomonadati</taxon>
        <taxon>Pseudomonadota</taxon>
        <taxon>Alphaproteobacteria</taxon>
        <taxon>Hyphomicrobiales</taxon>
        <taxon>Brucellaceae</taxon>
        <taxon>Paenochrobactrum</taxon>
    </lineage>
</organism>
<feature type="transmembrane region" description="Helical" evidence="1">
    <location>
        <begin position="43"/>
        <end position="63"/>
    </location>
</feature>
<proteinExistence type="predicted"/>
<feature type="transmembrane region" description="Helical" evidence="1">
    <location>
        <begin position="5"/>
        <end position="23"/>
    </location>
</feature>
<evidence type="ECO:0000313" key="3">
    <source>
        <dbReference type="Proteomes" id="UP000555393"/>
    </source>
</evidence>
<comment type="caution">
    <text evidence="2">The sequence shown here is derived from an EMBL/GenBank/DDBJ whole genome shotgun (WGS) entry which is preliminary data.</text>
</comment>
<dbReference type="EMBL" id="JACIIU010000001">
    <property type="protein sequence ID" value="MBB6259779.1"/>
    <property type="molecule type" value="Genomic_DNA"/>
</dbReference>
<sequence length="69" mass="7899">MIRIILIALGLIICACSIFYFYYLSNFWCNAGIFECLEFTSDWAVIVFYIPTAIGLLLIWVGYMAGKQT</sequence>
<gene>
    <name evidence="2" type="ORF">FHS77_000287</name>
</gene>
<keyword evidence="1" id="KW-0812">Transmembrane</keyword>
<evidence type="ECO:0000256" key="1">
    <source>
        <dbReference type="SAM" id="Phobius"/>
    </source>
</evidence>
<dbReference type="RefSeq" id="WP_184218906.1">
    <property type="nucleotide sequence ID" value="NZ_JACIIU010000001.1"/>
</dbReference>